<accession>A0A8K0EPE1</accession>
<gene>
    <name evidence="2" type="primary">Hypp1708</name>
    <name evidence="2" type="ORF">BLAG_LOCUS14898</name>
</gene>
<dbReference type="Proteomes" id="UP000838412">
    <property type="component" value="Chromosome 3"/>
</dbReference>
<evidence type="ECO:0000313" key="3">
    <source>
        <dbReference type="Proteomes" id="UP000838412"/>
    </source>
</evidence>
<proteinExistence type="predicted"/>
<reference evidence="2" key="1">
    <citation type="submission" date="2022-01" db="EMBL/GenBank/DDBJ databases">
        <authorList>
            <person name="Braso-Vives M."/>
        </authorList>
    </citation>
    <scope>NUCLEOTIDE SEQUENCE</scope>
</reference>
<keyword evidence="1" id="KW-0812">Transmembrane</keyword>
<dbReference type="AlphaFoldDB" id="A0A8K0EPE1"/>
<feature type="transmembrane region" description="Helical" evidence="1">
    <location>
        <begin position="12"/>
        <end position="34"/>
    </location>
</feature>
<evidence type="ECO:0000313" key="2">
    <source>
        <dbReference type="EMBL" id="CAH1256726.1"/>
    </source>
</evidence>
<organism evidence="2 3">
    <name type="scientific">Branchiostoma lanceolatum</name>
    <name type="common">Common lancelet</name>
    <name type="synonym">Amphioxus lanceolatum</name>
    <dbReference type="NCBI Taxonomy" id="7740"/>
    <lineage>
        <taxon>Eukaryota</taxon>
        <taxon>Metazoa</taxon>
        <taxon>Chordata</taxon>
        <taxon>Cephalochordata</taxon>
        <taxon>Leptocardii</taxon>
        <taxon>Amphioxiformes</taxon>
        <taxon>Branchiostomatidae</taxon>
        <taxon>Branchiostoma</taxon>
    </lineage>
</organism>
<sequence>MSAACNLLTTFPLWWTHLVAFASGGVVFAAVFYCSGRLFSRLSPAFCSLDTKKQDEVRLQREHNGLTKAARTWAEVAAGGDKHVEARSGSVVVN</sequence>
<evidence type="ECO:0000256" key="1">
    <source>
        <dbReference type="SAM" id="Phobius"/>
    </source>
</evidence>
<keyword evidence="1" id="KW-1133">Transmembrane helix</keyword>
<keyword evidence="1" id="KW-0472">Membrane</keyword>
<protein>
    <submittedName>
        <fullName evidence="2">Hypp1708 protein</fullName>
    </submittedName>
</protein>
<dbReference type="EMBL" id="OV696688">
    <property type="protein sequence ID" value="CAH1256726.1"/>
    <property type="molecule type" value="Genomic_DNA"/>
</dbReference>
<keyword evidence="3" id="KW-1185">Reference proteome</keyword>
<name>A0A8K0EPE1_BRALA</name>